<proteinExistence type="predicted"/>
<feature type="compositionally biased region" description="Basic and acidic residues" evidence="2">
    <location>
        <begin position="247"/>
        <end position="258"/>
    </location>
</feature>
<dbReference type="GO" id="GO:0000244">
    <property type="term" value="P:spliceosomal tri-snRNP complex assembly"/>
    <property type="evidence" value="ECO:0007669"/>
    <property type="project" value="TreeGrafter"/>
</dbReference>
<dbReference type="PANTHER" id="PTHR11246:SF1">
    <property type="entry name" value="PRE-MRNA-PROCESSING FACTOR 6"/>
    <property type="match status" value="1"/>
</dbReference>
<dbReference type="AlphaFoldDB" id="A0A699Y7X5"/>
<dbReference type="Proteomes" id="UP000485058">
    <property type="component" value="Unassembled WGS sequence"/>
</dbReference>
<dbReference type="InterPro" id="IPR011990">
    <property type="entry name" value="TPR-like_helical_dom_sf"/>
</dbReference>
<gene>
    <name evidence="3" type="ORF">HaLaN_00894</name>
</gene>
<dbReference type="PANTHER" id="PTHR11246">
    <property type="entry name" value="PRE-MRNA SPLICING FACTOR"/>
    <property type="match status" value="1"/>
</dbReference>
<protein>
    <submittedName>
        <fullName evidence="3">TPR_REGION domain-containing protein</fullName>
    </submittedName>
</protein>
<dbReference type="SUPFAM" id="SSF48452">
    <property type="entry name" value="TPR-like"/>
    <property type="match status" value="1"/>
</dbReference>
<organism evidence="3 4">
    <name type="scientific">Haematococcus lacustris</name>
    <name type="common">Green alga</name>
    <name type="synonym">Haematococcus pluvialis</name>
    <dbReference type="NCBI Taxonomy" id="44745"/>
    <lineage>
        <taxon>Eukaryota</taxon>
        <taxon>Viridiplantae</taxon>
        <taxon>Chlorophyta</taxon>
        <taxon>core chlorophytes</taxon>
        <taxon>Chlorophyceae</taxon>
        <taxon>CS clade</taxon>
        <taxon>Chlamydomonadales</taxon>
        <taxon>Haematococcaceae</taxon>
        <taxon>Haematococcus</taxon>
    </lineage>
</organism>
<dbReference type="EMBL" id="BLLF01000031">
    <property type="protein sequence ID" value="GFH06287.1"/>
    <property type="molecule type" value="Genomic_DNA"/>
</dbReference>
<comment type="caution">
    <text evidence="3">The sequence shown here is derived from an EMBL/GenBank/DDBJ whole genome shotgun (WGS) entry which is preliminary data.</text>
</comment>
<dbReference type="GO" id="GO:0071013">
    <property type="term" value="C:catalytic step 2 spliceosome"/>
    <property type="evidence" value="ECO:0007669"/>
    <property type="project" value="TreeGrafter"/>
</dbReference>
<name>A0A699Y7X5_HAELA</name>
<feature type="region of interest" description="Disordered" evidence="2">
    <location>
        <begin position="235"/>
        <end position="267"/>
    </location>
</feature>
<dbReference type="GO" id="GO:0046540">
    <property type="term" value="C:U4/U6 x U5 tri-snRNP complex"/>
    <property type="evidence" value="ECO:0007669"/>
    <property type="project" value="TreeGrafter"/>
</dbReference>
<evidence type="ECO:0000313" key="3">
    <source>
        <dbReference type="EMBL" id="GFH06287.1"/>
    </source>
</evidence>
<sequence>MVGCAMSWDSPDIPCCALAVLIAVCVHDHHRVWGRGAALHGQCAAVAVLRLPGGAGGQCGQGSCAAGAVRTEQRAGNEKAAEAVLAKALQDCPTSGLLLSESIRMAPRPAQKAKSTDALKKNASDPYVLATIAELFWRNRKVDNARMWFKRSLTSEPKIGDHWAAWYRFELQFGTPEGVAQVMAQCVESEPNRGEVWNRVAKQPKNSHDKFDALLKKVSLEQAAAEKAAGMAHMQLKAPVKTSEAAGVKEEPDVKMEEGGVEEGEAL</sequence>
<keyword evidence="1" id="KW-0677">Repeat</keyword>
<evidence type="ECO:0000313" key="4">
    <source>
        <dbReference type="Proteomes" id="UP000485058"/>
    </source>
</evidence>
<dbReference type="GO" id="GO:2000636">
    <property type="term" value="P:positive regulation of primary miRNA processing"/>
    <property type="evidence" value="ECO:0007669"/>
    <property type="project" value="TreeGrafter"/>
</dbReference>
<accession>A0A699Y7X5</accession>
<keyword evidence="4" id="KW-1185">Reference proteome</keyword>
<evidence type="ECO:0000256" key="2">
    <source>
        <dbReference type="SAM" id="MobiDB-lite"/>
    </source>
</evidence>
<dbReference type="InterPro" id="IPR045075">
    <property type="entry name" value="Syf1-like"/>
</dbReference>
<reference evidence="3 4" key="1">
    <citation type="submission" date="2020-02" db="EMBL/GenBank/DDBJ databases">
        <title>Draft genome sequence of Haematococcus lacustris strain NIES-144.</title>
        <authorList>
            <person name="Morimoto D."/>
            <person name="Nakagawa S."/>
            <person name="Yoshida T."/>
            <person name="Sawayama S."/>
        </authorList>
    </citation>
    <scope>NUCLEOTIDE SEQUENCE [LARGE SCALE GENOMIC DNA]</scope>
    <source>
        <strain evidence="3 4">NIES-144</strain>
    </source>
</reference>
<dbReference type="GO" id="GO:0080188">
    <property type="term" value="P:gene silencing by siRNA-directed DNA methylation"/>
    <property type="evidence" value="ECO:0007669"/>
    <property type="project" value="TreeGrafter"/>
</dbReference>
<dbReference type="Gene3D" id="1.25.40.10">
    <property type="entry name" value="Tetratricopeptide repeat domain"/>
    <property type="match status" value="1"/>
</dbReference>
<evidence type="ECO:0000256" key="1">
    <source>
        <dbReference type="ARBA" id="ARBA00022737"/>
    </source>
</evidence>